<evidence type="ECO:0000256" key="1">
    <source>
        <dbReference type="ARBA" id="ARBA00022475"/>
    </source>
</evidence>
<keyword evidence="5 10" id="KW-1133">Transmembrane helix</keyword>
<reference evidence="12" key="1">
    <citation type="submission" date="2015-07" db="EMBL/GenBank/DDBJ databases">
        <authorList>
            <person name="Zylicz-Stachula A."/>
            <person name="Jezewska-Frackowiak J."/>
            <person name="Czajkowska E."/>
            <person name="Skowron P.M."/>
        </authorList>
    </citation>
    <scope>NUCLEOTIDE SEQUENCE [LARGE SCALE GENOMIC DNA]</scope>
    <source>
        <strain evidence="12">ATCC 25104 / DSM 625 / JCM 10724 / NBRC 103206 / NCIMB 11243 / YT-1</strain>
    </source>
</reference>
<dbReference type="HAMAP" id="MF_01043">
    <property type="entry name" value="PlsY"/>
    <property type="match status" value="1"/>
</dbReference>
<comment type="subcellular location">
    <subcellularLocation>
        <location evidence="10">Cell membrane</location>
        <topology evidence="10">Multi-pass membrane protein</topology>
    </subcellularLocation>
</comment>
<dbReference type="UniPathway" id="UPA00085"/>
<comment type="similarity">
    <text evidence="10">Belongs to the PlsY family.</text>
</comment>
<dbReference type="PATRIC" id="fig|271.14.peg.2175"/>
<dbReference type="RefSeq" id="WP_003048244.1">
    <property type="nucleotide sequence ID" value="NZ_LHCI01000106.1"/>
</dbReference>
<keyword evidence="2 10" id="KW-0444">Lipid biosynthesis</keyword>
<keyword evidence="6 10" id="KW-0443">Lipid metabolism</keyword>
<dbReference type="GO" id="GO:0008654">
    <property type="term" value="P:phospholipid biosynthetic process"/>
    <property type="evidence" value="ECO:0007669"/>
    <property type="project" value="UniProtKB-UniRule"/>
</dbReference>
<dbReference type="GO" id="GO:0005886">
    <property type="term" value="C:plasma membrane"/>
    <property type="evidence" value="ECO:0007669"/>
    <property type="project" value="UniProtKB-SubCell"/>
</dbReference>
<keyword evidence="4 10" id="KW-0812">Transmembrane</keyword>
<feature type="transmembrane region" description="Helical" evidence="10">
    <location>
        <begin position="108"/>
        <end position="131"/>
    </location>
</feature>
<comment type="subunit">
    <text evidence="10">Probably interacts with PlsX.</text>
</comment>
<keyword evidence="9 10" id="KW-1208">Phospholipid metabolism</keyword>
<evidence type="ECO:0000313" key="12">
    <source>
        <dbReference type="Proteomes" id="UP000037685"/>
    </source>
</evidence>
<dbReference type="PANTHER" id="PTHR30309:SF0">
    <property type="entry name" value="GLYCEROL-3-PHOSPHATE ACYLTRANSFERASE-RELATED"/>
    <property type="match status" value="1"/>
</dbReference>
<evidence type="ECO:0000256" key="7">
    <source>
        <dbReference type="ARBA" id="ARBA00023136"/>
    </source>
</evidence>
<comment type="pathway">
    <text evidence="10">Lipid metabolism; phospholipid metabolism.</text>
</comment>
<evidence type="ECO:0000256" key="2">
    <source>
        <dbReference type="ARBA" id="ARBA00022516"/>
    </source>
</evidence>
<keyword evidence="1 10" id="KW-1003">Cell membrane</keyword>
<dbReference type="EC" id="2.3.1.275" evidence="10"/>
<keyword evidence="8 10" id="KW-0594">Phospholipid biosynthesis</keyword>
<keyword evidence="7 10" id="KW-0472">Membrane</keyword>
<dbReference type="PANTHER" id="PTHR30309">
    <property type="entry name" value="INNER MEMBRANE PROTEIN YGIH"/>
    <property type="match status" value="1"/>
</dbReference>
<comment type="function">
    <text evidence="10">Catalyzes the transfer of an acyl group from acyl-phosphate (acyl-PO(4)) to glycerol-3-phosphate (G3P) to form lysophosphatidic acid (LPA). This enzyme utilizes acyl-phosphate as fatty acyl donor, but not acyl-CoA or acyl-ACP.</text>
</comment>
<proteinExistence type="inferred from homology"/>
<feature type="transmembrane region" description="Helical" evidence="10">
    <location>
        <begin position="43"/>
        <end position="66"/>
    </location>
</feature>
<evidence type="ECO:0000256" key="5">
    <source>
        <dbReference type="ARBA" id="ARBA00022989"/>
    </source>
</evidence>
<comment type="catalytic activity">
    <reaction evidence="10">
        <text>an acyl phosphate + sn-glycerol 3-phosphate = a 1-acyl-sn-glycero-3-phosphate + phosphate</text>
        <dbReference type="Rhea" id="RHEA:34075"/>
        <dbReference type="ChEBI" id="CHEBI:43474"/>
        <dbReference type="ChEBI" id="CHEBI:57597"/>
        <dbReference type="ChEBI" id="CHEBI:57970"/>
        <dbReference type="ChEBI" id="CHEBI:59918"/>
        <dbReference type="EC" id="2.3.1.275"/>
    </reaction>
</comment>
<dbReference type="GO" id="GO:0043772">
    <property type="term" value="F:acyl-phosphate glycerol-3-phosphate acyltransferase activity"/>
    <property type="evidence" value="ECO:0007669"/>
    <property type="project" value="UniProtKB-UniRule"/>
</dbReference>
<gene>
    <name evidence="11" type="primary">plsY_4</name>
    <name evidence="10" type="synonym">plsY</name>
    <name evidence="11" type="ORF">BVI061214_02098</name>
</gene>
<evidence type="ECO:0000256" key="4">
    <source>
        <dbReference type="ARBA" id="ARBA00022692"/>
    </source>
</evidence>
<evidence type="ECO:0000256" key="8">
    <source>
        <dbReference type="ARBA" id="ARBA00023209"/>
    </source>
</evidence>
<feature type="transmembrane region" description="Helical" evidence="10">
    <location>
        <begin position="78"/>
        <end position="96"/>
    </location>
</feature>
<feature type="transmembrane region" description="Helical" evidence="10">
    <location>
        <begin position="6"/>
        <end position="22"/>
    </location>
</feature>
<feature type="transmembrane region" description="Helical" evidence="10">
    <location>
        <begin position="137"/>
        <end position="170"/>
    </location>
</feature>
<evidence type="ECO:0000313" key="11">
    <source>
        <dbReference type="EMBL" id="KOX90900.1"/>
    </source>
</evidence>
<organism evidence="11 12">
    <name type="scientific">Thermus aquaticus</name>
    <dbReference type="NCBI Taxonomy" id="271"/>
    <lineage>
        <taxon>Bacteria</taxon>
        <taxon>Thermotogati</taxon>
        <taxon>Deinococcota</taxon>
        <taxon>Deinococci</taxon>
        <taxon>Thermales</taxon>
        <taxon>Thermaceae</taxon>
        <taxon>Thermus</taxon>
    </lineage>
</organism>
<dbReference type="AlphaFoldDB" id="A0A0N0BME4"/>
<evidence type="ECO:0000256" key="9">
    <source>
        <dbReference type="ARBA" id="ARBA00023264"/>
    </source>
</evidence>
<protein>
    <recommendedName>
        <fullName evidence="10">Glycerol-3-phosphate acyltransferase</fullName>
    </recommendedName>
    <alternativeName>
        <fullName evidence="10">Acyl-PO4 G3P acyltransferase</fullName>
    </alternativeName>
    <alternativeName>
        <fullName evidence="10">Acyl-phosphate--glycerol-3-phosphate acyltransferase</fullName>
    </alternativeName>
    <alternativeName>
        <fullName evidence="10">G3P acyltransferase</fullName>
        <shortName evidence="10">GPAT</shortName>
        <ecNumber evidence="10">2.3.1.275</ecNumber>
    </alternativeName>
    <alternativeName>
        <fullName evidence="10">Lysophosphatidic acid synthase</fullName>
        <shortName evidence="10">LPA synthase</shortName>
    </alternativeName>
</protein>
<keyword evidence="11" id="KW-0012">Acyltransferase</keyword>
<accession>A0A0N0BME4</accession>
<evidence type="ECO:0000256" key="3">
    <source>
        <dbReference type="ARBA" id="ARBA00022679"/>
    </source>
</evidence>
<keyword evidence="3 10" id="KW-0808">Transferase</keyword>
<comment type="caution">
    <text evidence="11">The sequence shown here is derived from an EMBL/GenBank/DDBJ whole genome shotgun (WGS) entry which is preliminary data.</text>
</comment>
<dbReference type="Pfam" id="PF02660">
    <property type="entry name" value="G3P_acyltransf"/>
    <property type="match status" value="1"/>
</dbReference>
<sequence>MTPFLLGYFLGSLPVAYWFGALRGKDLLKEGSGNPGALNAFRLLGPVPGLLVLLLDLFKGALAVAVGEGVSGSPLGGLLGGVGAVWGHAFSPWLLFRGGKALAPGAGVLLAVDPRLLLWALALFALLTALFRRPYRAVFAVALAMPLLAAMLGKTAAHLLFGLGVGLPVAFRHLKDWNR</sequence>
<dbReference type="EMBL" id="LHCI01000106">
    <property type="protein sequence ID" value="KOX90900.1"/>
    <property type="molecule type" value="Genomic_DNA"/>
</dbReference>
<dbReference type="InterPro" id="IPR003811">
    <property type="entry name" value="G3P_acylTferase_PlsY"/>
</dbReference>
<dbReference type="Proteomes" id="UP000037685">
    <property type="component" value="Unassembled WGS sequence"/>
</dbReference>
<dbReference type="SMART" id="SM01207">
    <property type="entry name" value="G3P_acyltransf"/>
    <property type="match status" value="1"/>
</dbReference>
<evidence type="ECO:0000256" key="6">
    <source>
        <dbReference type="ARBA" id="ARBA00023098"/>
    </source>
</evidence>
<evidence type="ECO:0000256" key="10">
    <source>
        <dbReference type="HAMAP-Rule" id="MF_01043"/>
    </source>
</evidence>
<name>A0A0N0BME4_THEAQ</name>